<dbReference type="PANTHER" id="PTHR34408:SF1">
    <property type="entry name" value="GLYCOSYL HYDROLASE FAMILY 19 DOMAIN-CONTAINING PROTEIN HI_1415"/>
    <property type="match status" value="1"/>
</dbReference>
<sequence>MKKKAALATLAMLPLGVVNAHADGDIGIVTINYLNVRNEPTAESSIAFVAKKDDKVLIKDSSNGWYKIKAESGQEGWASSKYIAKSNSDSLRTSTNKEKQVISNSLNMRNGAGTSYRVITVLKKGQKVEVISESNGWSKIKYDGRLGYVSSSYLGDVSNSTNKSKTKQVNTTSLNVRSGPNTSYGLLGKLPKGSKVEVISESNGWSKIKYNGKDAYVSSMYLSDVSQSNSDNSSQSNDKKNTDKVVNTASLNVRSGPGSTYSKLGKVYKGSKVTVLSESSGWAKINFNNKEAFVVGNYLSTSADTSNNNSNSNSDSSSNSNGNNSSSSGQVNGMSGISGAKIDYKSLSYTLESHISKQVEKAASGGNVIAPSNRKSTPSPEFSTFSAQRTSSFVNASSSDIEYYLNPKNFTNTTKGMMQFLKINSYRDGISESSLNSYLNGLSSSVFKNQGAAFINAAKKYNIDVVYLVSHAMWETAYGKSTLAQGQTLTSYKGQPLSKPVKVYNFFGIGAIDKSANVSGAEAAYSNGWTSVEATIDGSAKWISQNYVNSSKYNQNTIYKMKWNYDYTWHQYATDVNWANGISGIMENLIGLYGGGSSLVFEVPQYK</sequence>
<evidence type="ECO:0000313" key="6">
    <source>
        <dbReference type="EMBL" id="CDS86105.1"/>
    </source>
</evidence>
<evidence type="ECO:0000259" key="4">
    <source>
        <dbReference type="PROSITE" id="PS50002"/>
    </source>
</evidence>
<dbReference type="SUPFAM" id="SSF50044">
    <property type="entry name" value="SH3-domain"/>
    <property type="match status" value="1"/>
</dbReference>
<dbReference type="AlphaFoldDB" id="A0A069AB94"/>
<feature type="signal peptide" evidence="3">
    <location>
        <begin position="1"/>
        <end position="22"/>
    </location>
</feature>
<dbReference type="SMART" id="SM00287">
    <property type="entry name" value="SH3b"/>
    <property type="match status" value="4"/>
</dbReference>
<feature type="domain" description="SH3b" evidence="5">
    <location>
        <begin position="24"/>
        <end position="87"/>
    </location>
</feature>
<proteinExistence type="predicted"/>
<name>A0A069AB94_CLODI</name>
<dbReference type="GO" id="GO:0004040">
    <property type="term" value="F:amidase activity"/>
    <property type="evidence" value="ECO:0007669"/>
    <property type="project" value="InterPro"/>
</dbReference>
<organism evidence="7">
    <name type="scientific">Clostridioides difficile</name>
    <name type="common">Peptoclostridium difficile</name>
    <dbReference type="NCBI Taxonomy" id="1496"/>
    <lineage>
        <taxon>Bacteria</taxon>
        <taxon>Bacillati</taxon>
        <taxon>Bacillota</taxon>
        <taxon>Clostridia</taxon>
        <taxon>Peptostreptococcales</taxon>
        <taxon>Peptostreptococcaceae</taxon>
        <taxon>Clostridioides</taxon>
    </lineage>
</organism>
<dbReference type="RefSeq" id="WP_021390133.1">
    <property type="nucleotide sequence ID" value="NZ_BBYB01000042.1"/>
</dbReference>
<accession>A0A069AB94</accession>
<keyword evidence="7" id="KW-0326">Glycosidase</keyword>
<dbReference type="SMART" id="SM00047">
    <property type="entry name" value="LYZ2"/>
    <property type="match status" value="1"/>
</dbReference>
<evidence type="ECO:0000313" key="8">
    <source>
        <dbReference type="EMBL" id="CDT19015.1"/>
    </source>
</evidence>
<dbReference type="InterPro" id="IPR003646">
    <property type="entry name" value="SH3-like_bac-type"/>
</dbReference>
<dbReference type="Gene3D" id="2.30.30.40">
    <property type="entry name" value="SH3 Domains"/>
    <property type="match status" value="4"/>
</dbReference>
<feature type="region of interest" description="Disordered" evidence="2">
    <location>
        <begin position="303"/>
        <end position="333"/>
    </location>
</feature>
<dbReference type="PROSITE" id="PS50002">
    <property type="entry name" value="SH3"/>
    <property type="match status" value="1"/>
</dbReference>
<keyword evidence="3" id="KW-0732">Signal</keyword>
<dbReference type="InterPro" id="IPR001452">
    <property type="entry name" value="SH3_domain"/>
</dbReference>
<dbReference type="Pfam" id="PF08239">
    <property type="entry name" value="SH3_3"/>
    <property type="match status" value="4"/>
</dbReference>
<feature type="compositionally biased region" description="Polar residues" evidence="2">
    <location>
        <begin position="244"/>
        <end position="256"/>
    </location>
</feature>
<dbReference type="PANTHER" id="PTHR34408">
    <property type="entry name" value="FAMILY PROTEIN, PUTATIVE-RELATED"/>
    <property type="match status" value="1"/>
</dbReference>
<dbReference type="InterPro" id="IPR002901">
    <property type="entry name" value="MGlyc_endo_b_GlcNAc-like_dom"/>
</dbReference>
<gene>
    <name evidence="7" type="primary">acd</name>
    <name evidence="8" type="ORF">BN1095_340031</name>
    <name evidence="7" type="ORF">BN1096_560223</name>
    <name evidence="6" type="ORF">BN1097_540227</name>
</gene>
<dbReference type="Pfam" id="PF01832">
    <property type="entry name" value="Glucosaminidase"/>
    <property type="match status" value="1"/>
</dbReference>
<keyword evidence="7" id="KW-0378">Hydrolase</keyword>
<dbReference type="InterPro" id="IPR052354">
    <property type="entry name" value="Cell_Wall_Dynamics_Protein"/>
</dbReference>
<reference evidence="7" key="1">
    <citation type="submission" date="2014-07" db="EMBL/GenBank/DDBJ databases">
        <authorList>
            <person name="Monot Marc"/>
        </authorList>
    </citation>
    <scope>NUCLEOTIDE SEQUENCE</scope>
    <source>
        <strain evidence="8">7032989</strain>
        <strain evidence="6">7032994</strain>
    </source>
</reference>
<dbReference type="PROSITE" id="PS51781">
    <property type="entry name" value="SH3B"/>
    <property type="match status" value="4"/>
</dbReference>
<protein>
    <submittedName>
        <fullName evidence="7">Mannosyl-glycoprotein endo-beta-N-acetylglucosamidase</fullName>
        <ecNumber evidence="7">3.2.1.96</ecNumber>
    </submittedName>
    <submittedName>
        <fullName evidence="6">SH3 domain protein</fullName>
    </submittedName>
</protein>
<dbReference type="EMBL" id="LK932392">
    <property type="protein sequence ID" value="CDS86105.1"/>
    <property type="molecule type" value="Genomic_DNA"/>
</dbReference>
<dbReference type="GO" id="GO:0033925">
    <property type="term" value="F:mannosyl-glycoprotein endo-beta-N-acetylglucosaminidase activity"/>
    <property type="evidence" value="ECO:0007669"/>
    <property type="project" value="UniProtKB-EC"/>
</dbReference>
<evidence type="ECO:0000313" key="7">
    <source>
        <dbReference type="EMBL" id="CDS86598.1"/>
    </source>
</evidence>
<dbReference type="EC" id="3.2.1.96" evidence="7"/>
<dbReference type="InterPro" id="IPR036028">
    <property type="entry name" value="SH3-like_dom_sf"/>
</dbReference>
<evidence type="ECO:0000256" key="2">
    <source>
        <dbReference type="SAM" id="MobiDB-lite"/>
    </source>
</evidence>
<feature type="domain" description="SH3b" evidence="5">
    <location>
        <begin position="240"/>
        <end position="303"/>
    </location>
</feature>
<evidence type="ECO:0000259" key="5">
    <source>
        <dbReference type="PROSITE" id="PS51781"/>
    </source>
</evidence>
<dbReference type="Gene3D" id="1.10.530.10">
    <property type="match status" value="1"/>
</dbReference>
<feature type="chain" id="PRO_5013440304" evidence="3">
    <location>
        <begin position="23"/>
        <end position="607"/>
    </location>
</feature>
<dbReference type="EMBL" id="LK933005">
    <property type="protein sequence ID" value="CDT19015.1"/>
    <property type="molecule type" value="Genomic_DNA"/>
</dbReference>
<keyword evidence="1" id="KW-0728">SH3 domain</keyword>
<feature type="domain" description="SH3b" evidence="5">
    <location>
        <begin position="96"/>
        <end position="158"/>
    </location>
</feature>
<feature type="domain" description="SH3" evidence="4">
    <location>
        <begin position="22"/>
        <end position="88"/>
    </location>
</feature>
<evidence type="ECO:0000256" key="3">
    <source>
        <dbReference type="SAM" id="SignalP"/>
    </source>
</evidence>
<feature type="domain" description="SH3b" evidence="5">
    <location>
        <begin position="164"/>
        <end position="226"/>
    </location>
</feature>
<evidence type="ECO:0000256" key="1">
    <source>
        <dbReference type="ARBA" id="ARBA00022443"/>
    </source>
</evidence>
<feature type="compositionally biased region" description="Low complexity" evidence="2">
    <location>
        <begin position="226"/>
        <end position="236"/>
    </location>
</feature>
<dbReference type="EMBL" id="LK932509">
    <property type="protein sequence ID" value="CDS86598.1"/>
    <property type="molecule type" value="Genomic_DNA"/>
</dbReference>
<feature type="region of interest" description="Disordered" evidence="2">
    <location>
        <begin position="226"/>
        <end position="256"/>
    </location>
</feature>
<feature type="compositionally biased region" description="Low complexity" evidence="2">
    <location>
        <begin position="303"/>
        <end position="329"/>
    </location>
</feature>